<reference evidence="7" key="1">
    <citation type="journal article" date="2019" name="Int. J. Syst. Evol. Microbiol.">
        <title>The Global Catalogue of Microorganisms (GCM) 10K type strain sequencing project: providing services to taxonomists for standard genome sequencing and annotation.</title>
        <authorList>
            <consortium name="The Broad Institute Genomics Platform"/>
            <consortium name="The Broad Institute Genome Sequencing Center for Infectious Disease"/>
            <person name="Wu L."/>
            <person name="Ma J."/>
        </authorList>
    </citation>
    <scope>NUCLEOTIDE SEQUENCE [LARGE SCALE GENOMIC DNA]</scope>
    <source>
        <strain evidence="7">WLHS5</strain>
    </source>
</reference>
<dbReference type="PROSITE" id="PS50977">
    <property type="entry name" value="HTH_TETR_2"/>
    <property type="match status" value="1"/>
</dbReference>
<dbReference type="PANTHER" id="PTHR30055">
    <property type="entry name" value="HTH-TYPE TRANSCRIPTIONAL REGULATOR RUTR"/>
    <property type="match status" value="1"/>
</dbReference>
<dbReference type="InterPro" id="IPR001647">
    <property type="entry name" value="HTH_TetR"/>
</dbReference>
<organism evidence="6 7">
    <name type="scientific">Saccharopolyspora griseoalba</name>
    <dbReference type="NCBI Taxonomy" id="1431848"/>
    <lineage>
        <taxon>Bacteria</taxon>
        <taxon>Bacillati</taxon>
        <taxon>Actinomycetota</taxon>
        <taxon>Actinomycetes</taxon>
        <taxon>Pseudonocardiales</taxon>
        <taxon>Pseudonocardiaceae</taxon>
        <taxon>Saccharopolyspora</taxon>
    </lineage>
</organism>
<evidence type="ECO:0000256" key="4">
    <source>
        <dbReference type="PROSITE-ProRule" id="PRU00335"/>
    </source>
</evidence>
<gene>
    <name evidence="6" type="ORF">ACFQRI_26600</name>
</gene>
<comment type="caution">
    <text evidence="6">The sequence shown here is derived from an EMBL/GenBank/DDBJ whole genome shotgun (WGS) entry which is preliminary data.</text>
</comment>
<dbReference type="Pfam" id="PF00440">
    <property type="entry name" value="TetR_N"/>
    <property type="match status" value="1"/>
</dbReference>
<keyword evidence="7" id="KW-1185">Reference proteome</keyword>
<dbReference type="SUPFAM" id="SSF46689">
    <property type="entry name" value="Homeodomain-like"/>
    <property type="match status" value="1"/>
</dbReference>
<dbReference type="PANTHER" id="PTHR30055:SF234">
    <property type="entry name" value="HTH-TYPE TRANSCRIPTIONAL REGULATOR BETI"/>
    <property type="match status" value="1"/>
</dbReference>
<evidence type="ECO:0000313" key="6">
    <source>
        <dbReference type="EMBL" id="MFC7344997.1"/>
    </source>
</evidence>
<feature type="domain" description="HTH tetR-type" evidence="5">
    <location>
        <begin position="4"/>
        <end position="64"/>
    </location>
</feature>
<evidence type="ECO:0000256" key="3">
    <source>
        <dbReference type="ARBA" id="ARBA00023163"/>
    </source>
</evidence>
<evidence type="ECO:0000256" key="1">
    <source>
        <dbReference type="ARBA" id="ARBA00023015"/>
    </source>
</evidence>
<dbReference type="EMBL" id="JBHTCJ010000023">
    <property type="protein sequence ID" value="MFC7344997.1"/>
    <property type="molecule type" value="Genomic_DNA"/>
</dbReference>
<keyword evidence="3" id="KW-0804">Transcription</keyword>
<accession>A0ABW2LRX9</accession>
<evidence type="ECO:0000256" key="2">
    <source>
        <dbReference type="ARBA" id="ARBA00023125"/>
    </source>
</evidence>
<keyword evidence="1" id="KW-0805">Transcription regulation</keyword>
<dbReference type="Pfam" id="PF17937">
    <property type="entry name" value="TetR_C_28"/>
    <property type="match status" value="1"/>
</dbReference>
<dbReference type="InterPro" id="IPR009057">
    <property type="entry name" value="Homeodomain-like_sf"/>
</dbReference>
<evidence type="ECO:0000259" key="5">
    <source>
        <dbReference type="PROSITE" id="PS50977"/>
    </source>
</evidence>
<dbReference type="Proteomes" id="UP001596504">
    <property type="component" value="Unassembled WGS sequence"/>
</dbReference>
<proteinExistence type="predicted"/>
<protein>
    <submittedName>
        <fullName evidence="6">TetR/AcrR family transcriptional regulator</fullName>
    </submittedName>
</protein>
<dbReference type="PRINTS" id="PR00455">
    <property type="entry name" value="HTHTETR"/>
</dbReference>
<keyword evidence="2 4" id="KW-0238">DNA-binding</keyword>
<dbReference type="RefSeq" id="WP_380673323.1">
    <property type="nucleotide sequence ID" value="NZ_JBHTCJ010000023.1"/>
</dbReference>
<dbReference type="InterPro" id="IPR041479">
    <property type="entry name" value="TetR_CgmR_C"/>
</dbReference>
<dbReference type="InterPro" id="IPR050109">
    <property type="entry name" value="HTH-type_TetR-like_transc_reg"/>
</dbReference>
<evidence type="ECO:0000313" key="7">
    <source>
        <dbReference type="Proteomes" id="UP001596504"/>
    </source>
</evidence>
<dbReference type="Gene3D" id="1.10.357.10">
    <property type="entry name" value="Tetracycline Repressor, domain 2"/>
    <property type="match status" value="1"/>
</dbReference>
<feature type="DNA-binding region" description="H-T-H motif" evidence="4">
    <location>
        <begin position="27"/>
        <end position="46"/>
    </location>
</feature>
<name>A0ABW2LRX9_9PSEU</name>
<sequence length="176" mass="18564">MGRASSRERILDGYQEILIDSGSAAVTLDAVAARAGVSKGGLLYHFGSKEALLDGLLDRLVRLTAADIEHAGSAPEGVVQYYLRSSVADASMDKPAHRAAVAALRLLGSEPKVAEAMFEAGRLWSDLLAEHLDDPLTAELVGLIGDGLYLRATMGGGAEQPLLAQLPEAMRRLGAR</sequence>